<dbReference type="PANTHER" id="PTHR33446">
    <property type="entry name" value="PROTEIN TONB-RELATED"/>
    <property type="match status" value="1"/>
</dbReference>
<feature type="compositionally biased region" description="Low complexity" evidence="10">
    <location>
        <begin position="61"/>
        <end position="72"/>
    </location>
</feature>
<evidence type="ECO:0000313" key="12">
    <source>
        <dbReference type="EMBL" id="ABM27860.1"/>
    </source>
</evidence>
<evidence type="ECO:0000256" key="1">
    <source>
        <dbReference type="ARBA" id="ARBA00004383"/>
    </source>
</evidence>
<dbReference type="GO" id="GO:0005886">
    <property type="term" value="C:plasma membrane"/>
    <property type="evidence" value="ECO:0007669"/>
    <property type="project" value="UniProtKB-SubCell"/>
</dbReference>
<dbReference type="PROSITE" id="PS52015">
    <property type="entry name" value="TONB_CTD"/>
    <property type="match status" value="1"/>
</dbReference>
<organism evidence="12 13">
    <name type="scientific">Nitratidesulfovibrio vulgaris (strain DP4)</name>
    <name type="common">Desulfovibrio vulgaris</name>
    <dbReference type="NCBI Taxonomy" id="391774"/>
    <lineage>
        <taxon>Bacteria</taxon>
        <taxon>Pseudomonadati</taxon>
        <taxon>Thermodesulfobacteriota</taxon>
        <taxon>Desulfovibrionia</taxon>
        <taxon>Desulfovibrionales</taxon>
        <taxon>Desulfovibrionaceae</taxon>
        <taxon>Nitratidesulfovibrio</taxon>
    </lineage>
</organism>
<dbReference type="GO" id="GO:0015031">
    <property type="term" value="P:protein transport"/>
    <property type="evidence" value="ECO:0007669"/>
    <property type="project" value="UniProtKB-KW"/>
</dbReference>
<dbReference type="EMBL" id="CP000527">
    <property type="protein sequence ID" value="ABM27860.1"/>
    <property type="molecule type" value="Genomic_DNA"/>
</dbReference>
<evidence type="ECO:0000256" key="9">
    <source>
        <dbReference type="ARBA" id="ARBA00023136"/>
    </source>
</evidence>
<dbReference type="SUPFAM" id="SSF74653">
    <property type="entry name" value="TolA/TonB C-terminal domain"/>
    <property type="match status" value="1"/>
</dbReference>
<evidence type="ECO:0000256" key="5">
    <source>
        <dbReference type="ARBA" id="ARBA00022519"/>
    </source>
</evidence>
<evidence type="ECO:0000259" key="11">
    <source>
        <dbReference type="PROSITE" id="PS52015"/>
    </source>
</evidence>
<dbReference type="AlphaFoldDB" id="A0A0H3A5Y2"/>
<evidence type="ECO:0000313" key="13">
    <source>
        <dbReference type="Proteomes" id="UP000009173"/>
    </source>
</evidence>
<gene>
    <name evidence="12" type="ordered locus">Dvul_0839</name>
</gene>
<keyword evidence="5" id="KW-0997">Cell inner membrane</keyword>
<accession>A0A0H3A5Y2</accession>
<feature type="compositionally biased region" description="Basic and acidic residues" evidence="10">
    <location>
        <begin position="102"/>
        <end position="131"/>
    </location>
</feature>
<dbReference type="Gene3D" id="3.30.1150.10">
    <property type="match status" value="1"/>
</dbReference>
<evidence type="ECO:0000256" key="8">
    <source>
        <dbReference type="ARBA" id="ARBA00022989"/>
    </source>
</evidence>
<name>A0A0H3A5Y2_NITV4</name>
<comment type="similarity">
    <text evidence="2">Belongs to the TonB family.</text>
</comment>
<feature type="compositionally biased region" description="Pro residues" evidence="10">
    <location>
        <begin position="73"/>
        <end position="85"/>
    </location>
</feature>
<dbReference type="RefSeq" id="WP_011791860.1">
    <property type="nucleotide sequence ID" value="NC_008751.1"/>
</dbReference>
<dbReference type="Proteomes" id="UP000009173">
    <property type="component" value="Chromosome"/>
</dbReference>
<evidence type="ECO:0000256" key="4">
    <source>
        <dbReference type="ARBA" id="ARBA00022475"/>
    </source>
</evidence>
<evidence type="ECO:0000256" key="10">
    <source>
        <dbReference type="SAM" id="MobiDB-lite"/>
    </source>
</evidence>
<keyword evidence="8" id="KW-1133">Transmembrane helix</keyword>
<evidence type="ECO:0000256" key="3">
    <source>
        <dbReference type="ARBA" id="ARBA00022448"/>
    </source>
</evidence>
<sequence>MNGWWDRGTGIAVAQHLVLVGFLLFGLASGGDGKLEGDGVGGGSQLMELSLGGPGMAASKPARAAQATQTPPAAQPPAAQTPPTRPRPDDATAVSPRKRRVEAKPRPKKEILRREVAQRKPVPRAEEKRAVDTQPTQTTSTTIAPESSHDGDSAVANTAHAGVPGTASTPGSGGPDKGMAYGTGGGTGGGSTAHAGTGGEGLGGTGAGTGGYDRGPRAVYTPRPPYPREALHKGAEGVVMVRLLLDPSGRVVQSRIAGGDMADIFAETTLETVERWRFKPCGRQGRNVSCEVEIPVEFRIDR</sequence>
<feature type="region of interest" description="Disordered" evidence="10">
    <location>
        <begin position="51"/>
        <end position="216"/>
    </location>
</feature>
<evidence type="ECO:0000256" key="7">
    <source>
        <dbReference type="ARBA" id="ARBA00022927"/>
    </source>
</evidence>
<keyword evidence="6" id="KW-0812">Transmembrane</keyword>
<dbReference type="InterPro" id="IPR006260">
    <property type="entry name" value="TonB/TolA_C"/>
</dbReference>
<dbReference type="NCBIfam" id="TIGR01352">
    <property type="entry name" value="tonB_Cterm"/>
    <property type="match status" value="1"/>
</dbReference>
<dbReference type="GO" id="GO:0055085">
    <property type="term" value="P:transmembrane transport"/>
    <property type="evidence" value="ECO:0007669"/>
    <property type="project" value="InterPro"/>
</dbReference>
<feature type="domain" description="TonB C-terminal" evidence="11">
    <location>
        <begin position="211"/>
        <end position="302"/>
    </location>
</feature>
<dbReference type="InterPro" id="IPR051045">
    <property type="entry name" value="TonB-dependent_transducer"/>
</dbReference>
<keyword evidence="3" id="KW-0813">Transport</keyword>
<keyword evidence="9" id="KW-0472">Membrane</keyword>
<evidence type="ECO:0000256" key="2">
    <source>
        <dbReference type="ARBA" id="ARBA00006555"/>
    </source>
</evidence>
<protein>
    <submittedName>
        <fullName evidence="12">Outer membrane transport energization protein TonB</fullName>
    </submittedName>
</protein>
<feature type="compositionally biased region" description="Low complexity" evidence="10">
    <location>
        <begin position="133"/>
        <end position="142"/>
    </location>
</feature>
<evidence type="ECO:0000256" key="6">
    <source>
        <dbReference type="ARBA" id="ARBA00022692"/>
    </source>
</evidence>
<dbReference type="KEGG" id="dvl:Dvul_0839"/>
<dbReference type="Pfam" id="PF03544">
    <property type="entry name" value="TonB_C"/>
    <property type="match status" value="1"/>
</dbReference>
<feature type="compositionally biased region" description="Gly residues" evidence="10">
    <location>
        <begin position="171"/>
        <end position="213"/>
    </location>
</feature>
<keyword evidence="7" id="KW-0653">Protein transport</keyword>
<comment type="subcellular location">
    <subcellularLocation>
        <location evidence="1">Cell inner membrane</location>
        <topology evidence="1">Single-pass membrane protein</topology>
        <orientation evidence="1">Periplasmic side</orientation>
    </subcellularLocation>
</comment>
<keyword evidence="4" id="KW-1003">Cell membrane</keyword>
<proteinExistence type="inferred from homology"/>
<reference evidence="13" key="1">
    <citation type="journal article" date="2009" name="Environ. Microbiol.">
        <title>Contribution of mobile genetic elements to Desulfovibrio vulgaris genome plasticity.</title>
        <authorList>
            <person name="Walker C.B."/>
            <person name="Stolyar S."/>
            <person name="Chivian D."/>
            <person name="Pinel N."/>
            <person name="Gabster J.A."/>
            <person name="Dehal P.S."/>
            <person name="He Z."/>
            <person name="Yang Z.K."/>
            <person name="Yen H.C."/>
            <person name="Zhou J."/>
            <person name="Wall J.D."/>
            <person name="Hazen T.C."/>
            <person name="Arkin A.P."/>
            <person name="Stahl D.A."/>
        </authorList>
    </citation>
    <scope>NUCLEOTIDE SEQUENCE [LARGE SCALE GENOMIC DNA]</scope>
    <source>
        <strain evidence="13">DP4</strain>
    </source>
</reference>
<dbReference type="HOGENOM" id="CLU_920493_0_0_7"/>
<dbReference type="InterPro" id="IPR037682">
    <property type="entry name" value="TonB_C"/>
</dbReference>